<dbReference type="Pfam" id="PF16208">
    <property type="entry name" value="Keratin_2_head"/>
    <property type="match status" value="1"/>
</dbReference>
<feature type="coiled-coil region" evidence="5">
    <location>
        <begin position="391"/>
        <end position="450"/>
    </location>
</feature>
<dbReference type="GO" id="GO:0045684">
    <property type="term" value="P:positive regulation of epidermis development"/>
    <property type="evidence" value="ECO:0007669"/>
    <property type="project" value="Ensembl"/>
</dbReference>
<gene>
    <name evidence="8" type="primary">KRT2</name>
</gene>
<comment type="similarity">
    <text evidence="4">Belongs to the intermediate filament family.</text>
</comment>
<sequence>MSCQVSCRSRRSGVGGVGGGGRSFRGFSSGSAVVSGGSRRSASGFSCVSRHGGGGGGYGAGGFGSRSLVGLGGSRSISISVAGGSGSFGFAGGSGGRGGGFLGSGLGGGLGGGGGGFGGGSGFGGGRFGGGRFGGGGGFGGFGGPGGSGPGGFPGGGIHEVSINQSLLQPLDVKVDPEIQNVKSREREQIKVLNNKFASFIDKVRFLEQQNQVLQTKWELLQQIDVSTRTTRLDPLFQAYIGELKKRVDGLSAQRTSQDSELNSMQDLVEDFKKKYEDEINKRTAAENDFVTLKKDVDSTYMSKVELEARVGVLREDLEFLQFLFATELSQMQQTITDTNVILSMDNNRSLDLDSIIAEVRTQYEEIAQRSKDEAEALYHSKMIQRLQGDISHVKKQCKSVQDSIADAEQRGEHAIKDAKNKLTDLEEALQQAREDLARLLRDYQELMNTKLALDVEIATYRKLLEGEECRMSGDFSSNVTVSVTSSSISSNVASRAGLGGRGSGSGGGFGSGSSSYGSGGRGSGSRGGGGDGGSGSAGGFGSGGGSAGGFGSGGSSRGGSGSGGGSRGGSGGGSHGGSGSAGGFGSGGGSRGGSGTGGGVSGSEKGGLGAGESYGSSVTFSFR</sequence>
<dbReference type="GO" id="GO:0032980">
    <property type="term" value="P:keratinocyte activation"/>
    <property type="evidence" value="ECO:0007669"/>
    <property type="project" value="Ensembl"/>
</dbReference>
<feature type="domain" description="IF rod" evidence="7">
    <location>
        <begin position="186"/>
        <end position="472"/>
    </location>
</feature>
<organism evidence="8 9">
    <name type="scientific">Oryctolagus cuniculus</name>
    <name type="common">Rabbit</name>
    <dbReference type="NCBI Taxonomy" id="9986"/>
    <lineage>
        <taxon>Eukaryota</taxon>
        <taxon>Metazoa</taxon>
        <taxon>Chordata</taxon>
        <taxon>Craniata</taxon>
        <taxon>Vertebrata</taxon>
        <taxon>Euteleostomi</taxon>
        <taxon>Mammalia</taxon>
        <taxon>Eutheria</taxon>
        <taxon>Euarchontoglires</taxon>
        <taxon>Glires</taxon>
        <taxon>Lagomorpha</taxon>
        <taxon>Leporidae</taxon>
        <taxon>Oryctolagus</taxon>
    </lineage>
</organism>
<feature type="coiled-coil region" evidence="5">
    <location>
        <begin position="262"/>
        <end position="289"/>
    </location>
</feature>
<dbReference type="GO" id="GO:0001533">
    <property type="term" value="C:cornified envelope"/>
    <property type="evidence" value="ECO:0007669"/>
    <property type="project" value="Ensembl"/>
</dbReference>
<dbReference type="STRING" id="9986.ENSOCUP00000007012"/>
<feature type="compositionally biased region" description="Gly residues" evidence="6">
    <location>
        <begin position="498"/>
        <end position="613"/>
    </location>
</feature>
<dbReference type="GO" id="GO:0005615">
    <property type="term" value="C:extracellular space"/>
    <property type="evidence" value="ECO:0007669"/>
    <property type="project" value="TreeGrafter"/>
</dbReference>
<dbReference type="GO" id="GO:0031424">
    <property type="term" value="P:keratinization"/>
    <property type="evidence" value="ECO:0007669"/>
    <property type="project" value="Ensembl"/>
</dbReference>
<dbReference type="Bgee" id="ENSOCUG00000029348">
    <property type="expression patterns" value="Expressed in autopod skin and 5 other cell types or tissues"/>
</dbReference>
<protein>
    <submittedName>
        <fullName evidence="8">Keratin 2</fullName>
    </submittedName>
</protein>
<dbReference type="InParanoid" id="G1SUH8"/>
<evidence type="ECO:0000313" key="9">
    <source>
        <dbReference type="Proteomes" id="UP000001811"/>
    </source>
</evidence>
<dbReference type="InterPro" id="IPR018039">
    <property type="entry name" value="IF_conserved"/>
</dbReference>
<keyword evidence="3 5" id="KW-0175">Coiled coil</keyword>
<dbReference type="PRINTS" id="PR01276">
    <property type="entry name" value="TYPE2KERATIN"/>
</dbReference>
<evidence type="ECO:0000259" key="7">
    <source>
        <dbReference type="PROSITE" id="PS51842"/>
    </source>
</evidence>
<evidence type="ECO:0000256" key="6">
    <source>
        <dbReference type="SAM" id="MobiDB-lite"/>
    </source>
</evidence>
<dbReference type="GO" id="GO:0043616">
    <property type="term" value="P:keratinocyte proliferation"/>
    <property type="evidence" value="ECO:0007669"/>
    <property type="project" value="Ensembl"/>
</dbReference>
<dbReference type="SMART" id="SM01391">
    <property type="entry name" value="Filament"/>
    <property type="match status" value="1"/>
</dbReference>
<dbReference type="PROSITE" id="PS51842">
    <property type="entry name" value="IF_ROD_2"/>
    <property type="match status" value="1"/>
</dbReference>
<name>G1SUH8_RABIT</name>
<reference evidence="8" key="3">
    <citation type="submission" date="2025-09" db="UniProtKB">
        <authorList>
            <consortium name="Ensembl"/>
        </authorList>
    </citation>
    <scope>IDENTIFICATION</scope>
    <source>
        <strain evidence="8">Thorbecke</strain>
    </source>
</reference>
<keyword evidence="9" id="KW-1185">Reference proteome</keyword>
<dbReference type="SMR" id="G1SUH8"/>
<dbReference type="Gene3D" id="1.20.5.1160">
    <property type="entry name" value="Vasodilator-stimulated phosphoprotein"/>
    <property type="match status" value="1"/>
</dbReference>
<dbReference type="PROSITE" id="PS00226">
    <property type="entry name" value="IF_ROD_1"/>
    <property type="match status" value="1"/>
</dbReference>
<dbReference type="Ensembl" id="ENSOCUT00000008111.3">
    <property type="protein sequence ID" value="ENSOCUP00000007012.3"/>
    <property type="gene ID" value="ENSOCUG00000029348.2"/>
</dbReference>
<dbReference type="FunFam" id="1.20.5.1160:FF:000001">
    <property type="entry name" value="Keratin type II"/>
    <property type="match status" value="1"/>
</dbReference>
<feature type="compositionally biased region" description="Polar residues" evidence="6">
    <location>
        <begin position="615"/>
        <end position="624"/>
    </location>
</feature>
<dbReference type="GO" id="GO:0045095">
    <property type="term" value="C:keratin filament"/>
    <property type="evidence" value="ECO:0007669"/>
    <property type="project" value="Ensembl"/>
</dbReference>
<dbReference type="InterPro" id="IPR039008">
    <property type="entry name" value="IF_rod_dom"/>
</dbReference>
<dbReference type="FunFam" id="1.20.5.170:FF:000004">
    <property type="entry name" value="Keratin, type II cytoskeletal 5"/>
    <property type="match status" value="1"/>
</dbReference>
<dbReference type="Pfam" id="PF00038">
    <property type="entry name" value="Filament"/>
    <property type="match status" value="1"/>
</dbReference>
<evidence type="ECO:0000313" key="8">
    <source>
        <dbReference type="Ensembl" id="ENSOCUP00000007012.3"/>
    </source>
</evidence>
<proteinExistence type="inferred from homology"/>
<evidence type="ECO:0000256" key="5">
    <source>
        <dbReference type="SAM" id="Coils"/>
    </source>
</evidence>
<dbReference type="GeneTree" id="ENSGT00940000162573"/>
<feature type="region of interest" description="Disordered" evidence="6">
    <location>
        <begin position="491"/>
        <end position="624"/>
    </location>
</feature>
<evidence type="ECO:0000256" key="2">
    <source>
        <dbReference type="ARBA" id="ARBA00022754"/>
    </source>
</evidence>
<reference evidence="8 9" key="1">
    <citation type="journal article" date="2011" name="Nature">
        <title>A high-resolution map of human evolutionary constraint using 29 mammals.</title>
        <authorList>
            <person name="Lindblad-Toh K."/>
            <person name="Garber M."/>
            <person name="Zuk O."/>
            <person name="Lin M.F."/>
            <person name="Parker B.J."/>
            <person name="Washietl S."/>
            <person name="Kheradpour P."/>
            <person name="Ernst J."/>
            <person name="Jordan G."/>
            <person name="Mauceli E."/>
            <person name="Ward L.D."/>
            <person name="Lowe C.B."/>
            <person name="Holloway A.K."/>
            <person name="Clamp M."/>
            <person name="Gnerre S."/>
            <person name="Alfoldi J."/>
            <person name="Beal K."/>
            <person name="Chang J."/>
            <person name="Clawson H."/>
            <person name="Cuff J."/>
            <person name="Di Palma F."/>
            <person name="Fitzgerald S."/>
            <person name="Flicek P."/>
            <person name="Guttman M."/>
            <person name="Hubisz M.J."/>
            <person name="Jaffe D.B."/>
            <person name="Jungreis I."/>
            <person name="Kent W.J."/>
            <person name="Kostka D."/>
            <person name="Lara M."/>
            <person name="Martins A.L."/>
            <person name="Massingham T."/>
            <person name="Moltke I."/>
            <person name="Raney B.J."/>
            <person name="Rasmussen M.D."/>
            <person name="Robinson J."/>
            <person name="Stark A."/>
            <person name="Vilella A.J."/>
            <person name="Wen J."/>
            <person name="Xie X."/>
            <person name="Zody M.C."/>
            <person name="Baldwin J."/>
            <person name="Bloom T."/>
            <person name="Chin C.W."/>
            <person name="Heiman D."/>
            <person name="Nicol R."/>
            <person name="Nusbaum C."/>
            <person name="Young S."/>
            <person name="Wilkinson J."/>
            <person name="Worley K.C."/>
            <person name="Kovar C.L."/>
            <person name="Muzny D.M."/>
            <person name="Gibbs R.A."/>
            <person name="Cree A."/>
            <person name="Dihn H.H."/>
            <person name="Fowler G."/>
            <person name="Jhangiani S."/>
            <person name="Joshi V."/>
            <person name="Lee S."/>
            <person name="Lewis L.R."/>
            <person name="Nazareth L.V."/>
            <person name="Okwuonu G."/>
            <person name="Santibanez J."/>
            <person name="Warren W.C."/>
            <person name="Mardis E.R."/>
            <person name="Weinstock G.M."/>
            <person name="Wilson R.K."/>
            <person name="Delehaunty K."/>
            <person name="Dooling D."/>
            <person name="Fronik C."/>
            <person name="Fulton L."/>
            <person name="Fulton B."/>
            <person name="Graves T."/>
            <person name="Minx P."/>
            <person name="Sodergren E."/>
            <person name="Birney E."/>
            <person name="Margulies E.H."/>
            <person name="Herrero J."/>
            <person name="Green E.D."/>
            <person name="Haussler D."/>
            <person name="Siepel A."/>
            <person name="Goldman N."/>
            <person name="Pollard K.S."/>
            <person name="Pedersen J.S."/>
            <person name="Lander E.S."/>
            <person name="Kellis M."/>
        </authorList>
    </citation>
    <scope>NUCLEOTIDE SEQUENCE [LARGE SCALE GENOMIC DNA]</scope>
    <source>
        <strain evidence="8 9">Thorbecke inbred</strain>
    </source>
</reference>
<dbReference type="EMBL" id="AAGW02059021">
    <property type="status" value="NOT_ANNOTATED_CDS"/>
    <property type="molecule type" value="Genomic_DNA"/>
</dbReference>
<dbReference type="InterPro" id="IPR003054">
    <property type="entry name" value="Keratin_II"/>
</dbReference>
<evidence type="ECO:0000256" key="3">
    <source>
        <dbReference type="ARBA" id="ARBA00023054"/>
    </source>
</evidence>
<keyword evidence="1" id="KW-0416">Keratin</keyword>
<dbReference type="Proteomes" id="UP000001811">
    <property type="component" value="Chromosome 4"/>
</dbReference>
<dbReference type="eggNOG" id="ENOG502QTM6">
    <property type="taxonomic scope" value="Eukaryota"/>
</dbReference>
<evidence type="ECO:0000256" key="1">
    <source>
        <dbReference type="ARBA" id="ARBA00022744"/>
    </source>
</evidence>
<dbReference type="PANTHER" id="PTHR45616:SF14">
    <property type="entry name" value="KERATIN, TYPE II CYTOSKELETAL 2 EPIDERMAL"/>
    <property type="match status" value="1"/>
</dbReference>
<accession>G1SUH8</accession>
<reference evidence="8" key="2">
    <citation type="submission" date="2025-08" db="UniProtKB">
        <authorList>
            <consortium name="Ensembl"/>
        </authorList>
    </citation>
    <scope>IDENTIFICATION</scope>
    <source>
        <strain evidence="8">Thorbecke</strain>
    </source>
</reference>
<dbReference type="AlphaFoldDB" id="G1SUH8"/>
<dbReference type="GO" id="GO:0051546">
    <property type="term" value="P:keratinocyte migration"/>
    <property type="evidence" value="ECO:0007669"/>
    <property type="project" value="Ensembl"/>
</dbReference>
<dbReference type="GO" id="GO:0005829">
    <property type="term" value="C:cytosol"/>
    <property type="evidence" value="ECO:0007669"/>
    <property type="project" value="Ensembl"/>
</dbReference>
<dbReference type="InterPro" id="IPR032444">
    <property type="entry name" value="Keratin_2_head"/>
</dbReference>
<dbReference type="PANTHER" id="PTHR45616">
    <property type="entry name" value="GATA-TYPE DOMAIN-CONTAINING PROTEIN"/>
    <property type="match status" value="1"/>
</dbReference>
<dbReference type="Gene3D" id="1.20.5.170">
    <property type="match status" value="1"/>
</dbReference>
<dbReference type="GO" id="GO:0045109">
    <property type="term" value="P:intermediate filament organization"/>
    <property type="evidence" value="ECO:0007669"/>
    <property type="project" value="Ensembl"/>
</dbReference>
<evidence type="ECO:0000256" key="4">
    <source>
        <dbReference type="RuleBase" id="RU000685"/>
    </source>
</evidence>
<dbReference type="FunCoup" id="G1SUH8">
    <property type="interactions" value="9"/>
</dbReference>
<dbReference type="HOGENOM" id="CLU_012560_6_0_1"/>
<dbReference type="SUPFAM" id="SSF64593">
    <property type="entry name" value="Intermediate filament protein, coiled coil region"/>
    <property type="match status" value="3"/>
</dbReference>
<dbReference type="GO" id="GO:0003334">
    <property type="term" value="P:keratinocyte development"/>
    <property type="evidence" value="ECO:0007669"/>
    <property type="project" value="Ensembl"/>
</dbReference>
<dbReference type="GO" id="GO:0030280">
    <property type="term" value="F:structural constituent of skin epidermis"/>
    <property type="evidence" value="ECO:0007669"/>
    <property type="project" value="Ensembl"/>
</dbReference>
<keyword evidence="2 4" id="KW-0403">Intermediate filament</keyword>
<dbReference type="GO" id="GO:0008092">
    <property type="term" value="F:cytoskeletal protein binding"/>
    <property type="evidence" value="ECO:0007669"/>
    <property type="project" value="Ensembl"/>
</dbReference>
<dbReference type="EMBL" id="AAGW02059020">
    <property type="status" value="NOT_ANNOTATED_CDS"/>
    <property type="molecule type" value="Genomic_DNA"/>
</dbReference>